<gene>
    <name evidence="3" type="ORF">BCR43DRAFT_559716</name>
</gene>
<feature type="region of interest" description="Disordered" evidence="2">
    <location>
        <begin position="290"/>
        <end position="323"/>
    </location>
</feature>
<feature type="compositionally biased region" description="Pro residues" evidence="2">
    <location>
        <begin position="124"/>
        <end position="135"/>
    </location>
</feature>
<feature type="compositionally biased region" description="Polar residues" evidence="2">
    <location>
        <begin position="292"/>
        <end position="302"/>
    </location>
</feature>
<dbReference type="Proteomes" id="UP000242180">
    <property type="component" value="Unassembled WGS sequence"/>
</dbReference>
<dbReference type="STRING" id="13706.A0A1X2HTK4"/>
<dbReference type="InterPro" id="IPR001040">
    <property type="entry name" value="TIF_eIF_4E"/>
</dbReference>
<feature type="compositionally biased region" description="Basic and acidic residues" evidence="2">
    <location>
        <begin position="197"/>
        <end position="215"/>
    </location>
</feature>
<dbReference type="AlphaFoldDB" id="A0A1X2HTK4"/>
<sequence>MTTTAPASSGAFTFMHTRYQHSSAWRRFPIDQRRNHFYSPARPSLANPAPCSLEESVYGPAYSKIRSERALFCHPQQQQQKIVLPSHTQPKYLHYSRRSPFSMDEYRDQGVDAVSREPWGPLLDDPPNPPNPPASMTPTLANSVDRRASSAAATDISRRLSNGSSTAPSVSTAASSIGDDDDDYQGGFPKPTWWKATTEHTDTSDDDWDARGRTTERHHHLPPVASCTEPEEEQNETSNLDMAVQVLKKSDDPSSELMASPTVKTDSMALTSPLTSDYVAPSIASSAAPIHAQTTTQESNAEATVAAEKDEPSSRPLPVWADPDRVRDNPTRYAYVEQYLDAHGLLDADALPLPSACTFFHSGSTKKTMTGSTYLASVHPVFTSQTMWDFSIQWRRHKAFWRPMQPNANLYCFWQGIQPMWEDAENKQGGRLTLCPSRIGLDETFDWVLSAFVGGNFDQEVGRVNGVVASRRTRGDRVELWLSHHPEPLAIVSLIKEILLGCMPTHLHDAVHTARYKKHF</sequence>
<dbReference type="GO" id="GO:0016281">
    <property type="term" value="C:eukaryotic translation initiation factor 4F complex"/>
    <property type="evidence" value="ECO:0007669"/>
    <property type="project" value="TreeGrafter"/>
</dbReference>
<dbReference type="Gene3D" id="3.30.760.10">
    <property type="entry name" value="RNA Cap, Translation Initiation Factor Eif4e"/>
    <property type="match status" value="1"/>
</dbReference>
<keyword evidence="4" id="KW-1185">Reference proteome</keyword>
<dbReference type="InParanoid" id="A0A1X2HTK4"/>
<dbReference type="InterPro" id="IPR023398">
    <property type="entry name" value="TIF_eIF4e-like"/>
</dbReference>
<proteinExistence type="inferred from homology"/>
<evidence type="ECO:0000313" key="4">
    <source>
        <dbReference type="Proteomes" id="UP000242180"/>
    </source>
</evidence>
<dbReference type="OrthoDB" id="17977at2759"/>
<protein>
    <submittedName>
        <fullName evidence="3">Translation initiation factor eIF 4e-like domain-containing protein</fullName>
    </submittedName>
</protein>
<dbReference type="GO" id="GO:0003743">
    <property type="term" value="F:translation initiation factor activity"/>
    <property type="evidence" value="ECO:0007669"/>
    <property type="project" value="UniProtKB-KW"/>
</dbReference>
<dbReference type="Pfam" id="PF01652">
    <property type="entry name" value="IF4E"/>
    <property type="match status" value="1"/>
</dbReference>
<dbReference type="PANTHER" id="PTHR11960:SF71">
    <property type="entry name" value="TRANSLATION INITIATION FACTOR 4E"/>
    <property type="match status" value="1"/>
</dbReference>
<feature type="compositionally biased region" description="Low complexity" evidence="2">
    <location>
        <begin position="164"/>
        <end position="176"/>
    </location>
</feature>
<feature type="region of interest" description="Disordered" evidence="2">
    <location>
        <begin position="115"/>
        <end position="237"/>
    </location>
</feature>
<keyword evidence="1 3" id="KW-0396">Initiation factor</keyword>
<keyword evidence="1" id="KW-0694">RNA-binding</keyword>
<organism evidence="3 4">
    <name type="scientific">Syncephalastrum racemosum</name>
    <name type="common">Filamentous fungus</name>
    <dbReference type="NCBI Taxonomy" id="13706"/>
    <lineage>
        <taxon>Eukaryota</taxon>
        <taxon>Fungi</taxon>
        <taxon>Fungi incertae sedis</taxon>
        <taxon>Mucoromycota</taxon>
        <taxon>Mucoromycotina</taxon>
        <taxon>Mucoromycetes</taxon>
        <taxon>Mucorales</taxon>
        <taxon>Syncephalastraceae</taxon>
        <taxon>Syncephalastrum</taxon>
    </lineage>
</organism>
<keyword evidence="1" id="KW-0648">Protein biosynthesis</keyword>
<accession>A0A1X2HTK4</accession>
<comment type="similarity">
    <text evidence="1">Belongs to the eukaryotic initiation factor 4E family.</text>
</comment>
<evidence type="ECO:0000313" key="3">
    <source>
        <dbReference type="EMBL" id="ORZ02883.1"/>
    </source>
</evidence>
<dbReference type="PANTHER" id="PTHR11960">
    <property type="entry name" value="EUKARYOTIC TRANSLATION INITIATION FACTOR 4E RELATED"/>
    <property type="match status" value="1"/>
</dbReference>
<reference evidence="3 4" key="1">
    <citation type="submission" date="2016-07" db="EMBL/GenBank/DDBJ databases">
        <title>Pervasive Adenine N6-methylation of Active Genes in Fungi.</title>
        <authorList>
            <consortium name="DOE Joint Genome Institute"/>
            <person name="Mondo S.J."/>
            <person name="Dannebaum R.O."/>
            <person name="Kuo R.C."/>
            <person name="Labutti K."/>
            <person name="Haridas S."/>
            <person name="Kuo A."/>
            <person name="Salamov A."/>
            <person name="Ahrendt S.R."/>
            <person name="Lipzen A."/>
            <person name="Sullivan W."/>
            <person name="Andreopoulos W.B."/>
            <person name="Clum A."/>
            <person name="Lindquist E."/>
            <person name="Daum C."/>
            <person name="Ramamoorthy G.K."/>
            <person name="Gryganskyi A."/>
            <person name="Culley D."/>
            <person name="Magnuson J.K."/>
            <person name="James T.Y."/>
            <person name="O'Malley M.A."/>
            <person name="Stajich J.E."/>
            <person name="Spatafora J.W."/>
            <person name="Visel A."/>
            <person name="Grigoriev I.V."/>
        </authorList>
    </citation>
    <scope>NUCLEOTIDE SEQUENCE [LARGE SCALE GENOMIC DNA]</scope>
    <source>
        <strain evidence="3 4">NRRL 2496</strain>
    </source>
</reference>
<dbReference type="SUPFAM" id="SSF55418">
    <property type="entry name" value="eIF4e-like"/>
    <property type="match status" value="1"/>
</dbReference>
<comment type="caution">
    <text evidence="3">The sequence shown here is derived from an EMBL/GenBank/DDBJ whole genome shotgun (WGS) entry which is preliminary data.</text>
</comment>
<evidence type="ECO:0000256" key="2">
    <source>
        <dbReference type="SAM" id="MobiDB-lite"/>
    </source>
</evidence>
<evidence type="ECO:0000256" key="1">
    <source>
        <dbReference type="RuleBase" id="RU004374"/>
    </source>
</evidence>
<dbReference type="EMBL" id="MCGN01000001">
    <property type="protein sequence ID" value="ORZ02883.1"/>
    <property type="molecule type" value="Genomic_DNA"/>
</dbReference>
<name>A0A1X2HTK4_SYNRA</name>
<dbReference type="GO" id="GO:0000340">
    <property type="term" value="F:RNA 7-methylguanosine cap binding"/>
    <property type="evidence" value="ECO:0007669"/>
    <property type="project" value="TreeGrafter"/>
</dbReference>